<gene>
    <name evidence="8" type="ORF">GCM10007116_15530</name>
    <name evidence="7" type="ORF">HS1genome_0158</name>
</gene>
<dbReference type="PROSITE" id="PS00216">
    <property type="entry name" value="SUGAR_TRANSPORT_1"/>
    <property type="match status" value="1"/>
</dbReference>
<keyword evidence="9" id="KW-1185">Reference proteome</keyword>
<dbReference type="InterPro" id="IPR005828">
    <property type="entry name" value="MFS_sugar_transport-like"/>
</dbReference>
<dbReference type="PROSITE" id="PS50850">
    <property type="entry name" value="MFS"/>
    <property type="match status" value="1"/>
</dbReference>
<evidence type="ECO:0000256" key="3">
    <source>
        <dbReference type="ARBA" id="ARBA00022989"/>
    </source>
</evidence>
<feature type="transmembrane region" description="Helical" evidence="5">
    <location>
        <begin position="334"/>
        <end position="353"/>
    </location>
</feature>
<reference evidence="7" key="3">
    <citation type="journal article" date="2019" name="BMC Res. Notes">
        <title>Complete genome sequence of the Sulfodiicoccus acidiphilus strain HS-1T, the first crenarchaeon that lacks polB3, isolated from an acidic hot spring in Ohwaku-dani, Hakone, Japan.</title>
        <authorList>
            <person name="Sakai H.D."/>
            <person name="Kurosawa N."/>
        </authorList>
    </citation>
    <scope>NUCLEOTIDE SEQUENCE</scope>
    <source>
        <strain evidence="7">HS-1</strain>
    </source>
</reference>
<dbReference type="RefSeq" id="WP_126449093.1">
    <property type="nucleotide sequence ID" value="NZ_AP018553.1"/>
</dbReference>
<dbReference type="Proteomes" id="UP000276741">
    <property type="component" value="Chromosome"/>
</dbReference>
<keyword evidence="4 5" id="KW-0472">Membrane</keyword>
<organism evidence="7 9">
    <name type="scientific">Sulfodiicoccus acidiphilus</name>
    <dbReference type="NCBI Taxonomy" id="1670455"/>
    <lineage>
        <taxon>Archaea</taxon>
        <taxon>Thermoproteota</taxon>
        <taxon>Thermoprotei</taxon>
        <taxon>Sulfolobales</taxon>
        <taxon>Sulfolobaceae</taxon>
        <taxon>Sulfodiicoccus</taxon>
    </lineage>
</organism>
<evidence type="ECO:0000256" key="1">
    <source>
        <dbReference type="ARBA" id="ARBA00004141"/>
    </source>
</evidence>
<reference evidence="8" key="4">
    <citation type="submission" date="2020-09" db="EMBL/GenBank/DDBJ databases">
        <authorList>
            <person name="Sun Q."/>
            <person name="Ohkuma M."/>
        </authorList>
    </citation>
    <scope>NUCLEOTIDE SEQUENCE</scope>
    <source>
        <strain evidence="8">JCM 31740</strain>
    </source>
</reference>
<feature type="transmembrane region" description="Helical" evidence="5">
    <location>
        <begin position="300"/>
        <end position="322"/>
    </location>
</feature>
<dbReference type="SUPFAM" id="SSF103473">
    <property type="entry name" value="MFS general substrate transporter"/>
    <property type="match status" value="1"/>
</dbReference>
<dbReference type="PROSITE" id="PS00217">
    <property type="entry name" value="SUGAR_TRANSPORT_2"/>
    <property type="match status" value="1"/>
</dbReference>
<comment type="subcellular location">
    <subcellularLocation>
        <location evidence="1">Membrane</location>
        <topology evidence="1">Multi-pass membrane protein</topology>
    </subcellularLocation>
</comment>
<dbReference type="EMBL" id="AP018553">
    <property type="protein sequence ID" value="BBD71769.1"/>
    <property type="molecule type" value="Genomic_DNA"/>
</dbReference>
<dbReference type="InterPro" id="IPR020846">
    <property type="entry name" value="MFS_dom"/>
</dbReference>
<feature type="transmembrane region" description="Helical" evidence="5">
    <location>
        <begin position="68"/>
        <end position="92"/>
    </location>
</feature>
<evidence type="ECO:0000313" key="8">
    <source>
        <dbReference type="EMBL" id="GGT99106.1"/>
    </source>
</evidence>
<protein>
    <submittedName>
        <fullName evidence="7">MFS transporter</fullName>
    </submittedName>
</protein>
<sequence length="473" mass="50224">MEQNGGKQGRSPFEGADSLKLSFNHLKIWYTAGMGFFTDAYDLFNITAILIIFGAYSIPGFIIEHNTFVTGALASSSIISAVIGQLIFGFLGDRVGRKAVYGVEASLMVLGAVLSALSPNIYYLIAFRSIMGLGIGGDYPISATIMSEYSNTKDRGKLIALVFANQGLGTLAAIAVGVGSVIAFPASIAWRVIAGVGAIPAATVIYLRRKTPETPRYALLVKGDAEEAKKAATVLGTQLQSSAVRARKVSLTEFLSKYGFLLVGTASTWFILDMALYGTGAYSGVIVSSILGTASTLEKAILYAGIPYIIGFFGYFTAVAAMDRLGRKVIQTQGFLMMAILYAAVVSLALTSGSKITGFLVPSWAAMLIYGLSYFFIDFGPNTTTFVIPAEVFPVRYRTTGHGISAAAGKLGAAITTFIFPELLLSIGVKGILEMLAIVSVIGAILTVILVKEPKLKNLEEASKEELEIATRS</sequence>
<dbReference type="AlphaFoldDB" id="A0A348B0R7"/>
<dbReference type="EMBL" id="BMQS01000014">
    <property type="protein sequence ID" value="GGT99106.1"/>
    <property type="molecule type" value="Genomic_DNA"/>
</dbReference>
<feature type="transmembrane region" description="Helical" evidence="5">
    <location>
        <begin position="359"/>
        <end position="379"/>
    </location>
</feature>
<reference evidence="8" key="1">
    <citation type="journal article" date="2014" name="Int. J. Syst. Evol. Microbiol.">
        <title>Complete genome sequence of Corynebacterium casei LMG S-19264T (=DSM 44701T), isolated from a smear-ripened cheese.</title>
        <authorList>
            <consortium name="US DOE Joint Genome Institute (JGI-PGF)"/>
            <person name="Walter F."/>
            <person name="Albersmeier A."/>
            <person name="Kalinowski J."/>
            <person name="Ruckert C."/>
        </authorList>
    </citation>
    <scope>NUCLEOTIDE SEQUENCE</scope>
    <source>
        <strain evidence="8">JCM 31740</strain>
    </source>
</reference>
<dbReference type="CDD" id="cd17364">
    <property type="entry name" value="MFS_PhT"/>
    <property type="match status" value="1"/>
</dbReference>
<evidence type="ECO:0000313" key="9">
    <source>
        <dbReference type="Proteomes" id="UP000276741"/>
    </source>
</evidence>
<dbReference type="Pfam" id="PF00083">
    <property type="entry name" value="Sugar_tr"/>
    <property type="match status" value="1"/>
</dbReference>
<dbReference type="InterPro" id="IPR036259">
    <property type="entry name" value="MFS_trans_sf"/>
</dbReference>
<proteinExistence type="predicted"/>
<evidence type="ECO:0000256" key="2">
    <source>
        <dbReference type="ARBA" id="ARBA00022692"/>
    </source>
</evidence>
<feature type="domain" description="Major facilitator superfamily (MFS) profile" evidence="6">
    <location>
        <begin position="28"/>
        <end position="455"/>
    </location>
</feature>
<feature type="transmembrane region" description="Helical" evidence="5">
    <location>
        <begin position="43"/>
        <end position="62"/>
    </location>
</feature>
<dbReference type="OrthoDB" id="117970at2157"/>
<dbReference type="GO" id="GO:0022857">
    <property type="term" value="F:transmembrane transporter activity"/>
    <property type="evidence" value="ECO:0007669"/>
    <property type="project" value="InterPro"/>
</dbReference>
<evidence type="ECO:0000256" key="4">
    <source>
        <dbReference type="ARBA" id="ARBA00023136"/>
    </source>
</evidence>
<feature type="transmembrane region" description="Helical" evidence="5">
    <location>
        <begin position="258"/>
        <end position="280"/>
    </location>
</feature>
<dbReference type="GO" id="GO:0016020">
    <property type="term" value="C:membrane"/>
    <property type="evidence" value="ECO:0007669"/>
    <property type="project" value="UniProtKB-SubCell"/>
</dbReference>
<dbReference type="Proteomes" id="UP000616143">
    <property type="component" value="Unassembled WGS sequence"/>
</dbReference>
<dbReference type="Gene3D" id="1.20.1250.20">
    <property type="entry name" value="MFS general substrate transporter like domains"/>
    <property type="match status" value="1"/>
</dbReference>
<keyword evidence="3 5" id="KW-1133">Transmembrane helix</keyword>
<feature type="transmembrane region" description="Helical" evidence="5">
    <location>
        <begin position="99"/>
        <end position="117"/>
    </location>
</feature>
<evidence type="ECO:0000259" key="6">
    <source>
        <dbReference type="PROSITE" id="PS50850"/>
    </source>
</evidence>
<feature type="transmembrane region" description="Helical" evidence="5">
    <location>
        <begin position="188"/>
        <end position="207"/>
    </location>
</feature>
<accession>A0A348B0R7</accession>
<feature type="transmembrane region" description="Helical" evidence="5">
    <location>
        <begin position="400"/>
        <end position="420"/>
    </location>
</feature>
<keyword evidence="2 5" id="KW-0812">Transmembrane</keyword>
<evidence type="ECO:0000256" key="5">
    <source>
        <dbReference type="SAM" id="Phobius"/>
    </source>
</evidence>
<dbReference type="GeneID" id="38665649"/>
<dbReference type="PANTHER" id="PTHR24064">
    <property type="entry name" value="SOLUTE CARRIER FAMILY 22 MEMBER"/>
    <property type="match status" value="1"/>
</dbReference>
<reference evidence="9" key="2">
    <citation type="submission" date="2018-04" db="EMBL/GenBank/DDBJ databases">
        <title>Complete genome sequence of Sulfodiicoccus acidiphilus strain HS-1.</title>
        <authorList>
            <person name="Sakai H.D."/>
            <person name="Kurosawa N."/>
        </authorList>
    </citation>
    <scope>NUCLEOTIDE SEQUENCE [LARGE SCALE GENOMIC DNA]</scope>
    <source>
        <strain evidence="9">HS-1</strain>
    </source>
</reference>
<dbReference type="InterPro" id="IPR005829">
    <property type="entry name" value="Sugar_transporter_CS"/>
</dbReference>
<evidence type="ECO:0000313" key="7">
    <source>
        <dbReference type="EMBL" id="BBD71769.1"/>
    </source>
</evidence>
<dbReference type="KEGG" id="sacd:HS1genome_0158"/>
<feature type="transmembrane region" description="Helical" evidence="5">
    <location>
        <begin position="158"/>
        <end position="182"/>
    </location>
</feature>
<feature type="transmembrane region" description="Helical" evidence="5">
    <location>
        <begin position="432"/>
        <end position="451"/>
    </location>
</feature>
<name>A0A348B0R7_9CREN</name>